<feature type="region of interest" description="Disordered" evidence="3">
    <location>
        <begin position="458"/>
        <end position="490"/>
    </location>
</feature>
<dbReference type="SUPFAM" id="SSF48403">
    <property type="entry name" value="Ankyrin repeat"/>
    <property type="match status" value="1"/>
</dbReference>
<feature type="region of interest" description="Disordered" evidence="3">
    <location>
        <begin position="254"/>
        <end position="313"/>
    </location>
</feature>
<dbReference type="InterPro" id="IPR002110">
    <property type="entry name" value="Ankyrin_rpt"/>
</dbReference>
<dbReference type="STRING" id="7574.A0A1S3H5H1"/>
<dbReference type="SMART" id="SM00248">
    <property type="entry name" value="ANK"/>
    <property type="match status" value="5"/>
</dbReference>
<dbReference type="GeneID" id="106152280"/>
<feature type="compositionally biased region" description="Polar residues" evidence="3">
    <location>
        <begin position="432"/>
        <end position="442"/>
    </location>
</feature>
<dbReference type="PROSITE" id="PS50105">
    <property type="entry name" value="SAM_DOMAIN"/>
    <property type="match status" value="1"/>
</dbReference>
<dbReference type="PROSITE" id="PS50088">
    <property type="entry name" value="ANK_REPEAT"/>
    <property type="match status" value="4"/>
</dbReference>
<feature type="region of interest" description="Disordered" evidence="3">
    <location>
        <begin position="362"/>
        <end position="446"/>
    </location>
</feature>
<dbReference type="PROSITE" id="PS50297">
    <property type="entry name" value="ANK_REP_REGION"/>
    <property type="match status" value="4"/>
</dbReference>
<evidence type="ECO:0000256" key="2">
    <source>
        <dbReference type="SAM" id="Coils"/>
    </source>
</evidence>
<feature type="repeat" description="ANK" evidence="1">
    <location>
        <begin position="141"/>
        <end position="173"/>
    </location>
</feature>
<evidence type="ECO:0000313" key="6">
    <source>
        <dbReference type="RefSeq" id="XP_013381253.1"/>
    </source>
</evidence>
<dbReference type="InParanoid" id="A0A1S3H5H1"/>
<feature type="repeat" description="ANK" evidence="1">
    <location>
        <begin position="175"/>
        <end position="207"/>
    </location>
</feature>
<dbReference type="InterPro" id="IPR036770">
    <property type="entry name" value="Ankyrin_rpt-contain_sf"/>
</dbReference>
<keyword evidence="1" id="KW-0040">ANK repeat</keyword>
<evidence type="ECO:0000259" key="4">
    <source>
        <dbReference type="PROSITE" id="PS50105"/>
    </source>
</evidence>
<dbReference type="SUPFAM" id="SSF47769">
    <property type="entry name" value="SAM/Pointed domain"/>
    <property type="match status" value="1"/>
</dbReference>
<accession>A0A1S3H5H1</accession>
<feature type="compositionally biased region" description="Basic and acidic residues" evidence="3">
    <location>
        <begin position="281"/>
        <end position="302"/>
    </location>
</feature>
<dbReference type="Proteomes" id="UP000085678">
    <property type="component" value="Unplaced"/>
</dbReference>
<name>A0A1S3H5H1_LINAN</name>
<dbReference type="PRINTS" id="PR01415">
    <property type="entry name" value="ANKYRIN"/>
</dbReference>
<organism evidence="5 6">
    <name type="scientific">Lingula anatina</name>
    <name type="common">Brachiopod</name>
    <name type="synonym">Lingula unguis</name>
    <dbReference type="NCBI Taxonomy" id="7574"/>
    <lineage>
        <taxon>Eukaryota</taxon>
        <taxon>Metazoa</taxon>
        <taxon>Spiralia</taxon>
        <taxon>Lophotrochozoa</taxon>
        <taxon>Brachiopoda</taxon>
        <taxon>Linguliformea</taxon>
        <taxon>Lingulata</taxon>
        <taxon>Lingulida</taxon>
        <taxon>Linguloidea</taxon>
        <taxon>Lingulidae</taxon>
        <taxon>Lingula</taxon>
    </lineage>
</organism>
<dbReference type="InterPro" id="IPR001660">
    <property type="entry name" value="SAM"/>
</dbReference>
<feature type="domain" description="SAM" evidence="4">
    <location>
        <begin position="491"/>
        <end position="554"/>
    </location>
</feature>
<evidence type="ECO:0000256" key="3">
    <source>
        <dbReference type="SAM" id="MobiDB-lite"/>
    </source>
</evidence>
<dbReference type="GO" id="GO:0005929">
    <property type="term" value="C:cilium"/>
    <property type="evidence" value="ECO:0007669"/>
    <property type="project" value="TreeGrafter"/>
</dbReference>
<dbReference type="PANTHER" id="PTHR24184:SF6">
    <property type="entry name" value="ANKYRIN REPEAT AND SAM DOMAIN-CONTAINING PROTEIN 3"/>
    <property type="match status" value="1"/>
</dbReference>
<dbReference type="SMART" id="SM00454">
    <property type="entry name" value="SAM"/>
    <property type="match status" value="1"/>
</dbReference>
<dbReference type="PANTHER" id="PTHR24184">
    <property type="entry name" value="SI:CH211-189E2.2"/>
    <property type="match status" value="1"/>
</dbReference>
<feature type="coiled-coil region" evidence="2">
    <location>
        <begin position="567"/>
        <end position="601"/>
    </location>
</feature>
<dbReference type="Gene3D" id="1.10.150.50">
    <property type="entry name" value="Transcription Factor, Ets-1"/>
    <property type="match status" value="1"/>
</dbReference>
<evidence type="ECO:0000256" key="1">
    <source>
        <dbReference type="PROSITE-ProRule" id="PRU00023"/>
    </source>
</evidence>
<feature type="compositionally biased region" description="Basic residues" evidence="3">
    <location>
        <begin position="264"/>
        <end position="274"/>
    </location>
</feature>
<feature type="repeat" description="ANK" evidence="1">
    <location>
        <begin position="75"/>
        <end position="107"/>
    </location>
</feature>
<feature type="compositionally biased region" description="Basic residues" evidence="3">
    <location>
        <begin position="413"/>
        <end position="422"/>
    </location>
</feature>
<dbReference type="OrthoDB" id="539213at2759"/>
<sequence length="731" mass="80876">MSLYEDRYEASDEASENELLDKSLSVWRGWSTFETRDDFQPISLDLHTASSIGQFDRVRAYIQSDKEDLNRKNRGGWTPLMYACYIGHDTIVNLLLDANVNVNVKNSKGQTPLMLAASCGNESVGYFLLQAGAEMEARDRKGWTALFHATYAGHQDMVKFLLNSGANTEAVEPSRGMTPFIEAASEGHEIIVQYLLQHGVNLNAKTYNGDSARSLALINGHMKIVSLIDHHVNPSAPLRADAGLSLIPDADLSSSDEAFQKPRPPSHRHSKPKLKGPSIRDGPEAMAKKLKDKRGAQSEHRNQPHIPKGYVTFKDDLDPVSRGLCYRDMTSPINAEDHTLDSFGVMDGDDKADVFSATGALTIKSSSGSSGGLAQAFGLSREDSTDSGSEDLGQGHQGHKDRGQSQKPEGGHHGHHESKHVKSSQEQDGEVVNQNGGNCSSQDKAEPSGIARYFQEPQVSRSGEPSPGNDFDFLCGVPPPGGVVPGRDSNNRARDLKTFLEELQLSKYLKVLEDEDVDLQVFLSLTDNDLKEVGIKLMGPRRKMTSGIARWHSNARPARNDLEQAYADRLEAEMQEMAIQLHKANAEIQHLQAQLLQEKQLRSVAENCLMEDRAAWQQVVTMTTETKQQCQVMEEGLLKMRLCQKLREKQDELGHTQSSKKEECNLTNLIEELSMDDKSKALANEIEDKSSEGLNLIMATALSELEKCLSKTKINTSKLLGRSQEAVQEER</sequence>
<dbReference type="Pfam" id="PF13637">
    <property type="entry name" value="Ank_4"/>
    <property type="match status" value="1"/>
</dbReference>
<feature type="compositionally biased region" description="Basic and acidic residues" evidence="3">
    <location>
        <begin position="398"/>
        <end position="412"/>
    </location>
</feature>
<protein>
    <submittedName>
        <fullName evidence="6">Ankyrin repeat and SAM domain-containing protein 3-like</fullName>
    </submittedName>
</protein>
<proteinExistence type="predicted"/>
<dbReference type="AlphaFoldDB" id="A0A1S3H5H1"/>
<dbReference type="KEGG" id="lak:106152280"/>
<keyword evidence="5" id="KW-1185">Reference proteome</keyword>
<dbReference type="Pfam" id="PF12796">
    <property type="entry name" value="Ank_2"/>
    <property type="match status" value="1"/>
</dbReference>
<dbReference type="Gene3D" id="1.25.40.20">
    <property type="entry name" value="Ankyrin repeat-containing domain"/>
    <property type="match status" value="2"/>
</dbReference>
<reference evidence="6" key="1">
    <citation type="submission" date="2025-08" db="UniProtKB">
        <authorList>
            <consortium name="RefSeq"/>
        </authorList>
    </citation>
    <scope>IDENTIFICATION</scope>
    <source>
        <tissue evidence="6">Gonads</tissue>
    </source>
</reference>
<dbReference type="OMA" id="ACYIGHE"/>
<dbReference type="Pfam" id="PF00536">
    <property type="entry name" value="SAM_1"/>
    <property type="match status" value="1"/>
</dbReference>
<dbReference type="InterPro" id="IPR013761">
    <property type="entry name" value="SAM/pointed_sf"/>
</dbReference>
<dbReference type="RefSeq" id="XP_013381253.1">
    <property type="nucleotide sequence ID" value="XM_013525799.1"/>
</dbReference>
<keyword evidence="2" id="KW-0175">Coiled coil</keyword>
<gene>
    <name evidence="6" type="primary">LOC106152280</name>
</gene>
<evidence type="ECO:0000313" key="5">
    <source>
        <dbReference type="Proteomes" id="UP000085678"/>
    </source>
</evidence>
<feature type="repeat" description="ANK" evidence="1">
    <location>
        <begin position="108"/>
        <end position="140"/>
    </location>
</feature>